<evidence type="ECO:0000259" key="5">
    <source>
        <dbReference type="SMART" id="SM01010"/>
    </source>
</evidence>
<gene>
    <name evidence="6" type="ORF">L228DRAFT_268051</name>
</gene>
<evidence type="ECO:0000256" key="3">
    <source>
        <dbReference type="ARBA" id="ARBA00022490"/>
    </source>
</evidence>
<comment type="subcellular location">
    <subcellularLocation>
        <location evidence="1">Cytoplasm</location>
    </subcellularLocation>
</comment>
<evidence type="ECO:0000313" key="6">
    <source>
        <dbReference type="EMBL" id="KZF22665.1"/>
    </source>
</evidence>
<organism evidence="6 7">
    <name type="scientific">Xylona heveae (strain CBS 132557 / TC161)</name>
    <dbReference type="NCBI Taxonomy" id="1328760"/>
    <lineage>
        <taxon>Eukaryota</taxon>
        <taxon>Fungi</taxon>
        <taxon>Dikarya</taxon>
        <taxon>Ascomycota</taxon>
        <taxon>Pezizomycotina</taxon>
        <taxon>Xylonomycetes</taxon>
        <taxon>Xylonales</taxon>
        <taxon>Xylonaceae</taxon>
        <taxon>Xylona</taxon>
    </lineage>
</organism>
<feature type="domain" description="Association with the SNF1 complex (ASC)" evidence="5">
    <location>
        <begin position="365"/>
        <end position="472"/>
    </location>
</feature>
<evidence type="ECO:0000256" key="1">
    <source>
        <dbReference type="ARBA" id="ARBA00004496"/>
    </source>
</evidence>
<dbReference type="Proteomes" id="UP000076632">
    <property type="component" value="Unassembled WGS sequence"/>
</dbReference>
<dbReference type="Gene3D" id="2.60.40.10">
    <property type="entry name" value="Immunoglobulins"/>
    <property type="match status" value="1"/>
</dbReference>
<feature type="compositionally biased region" description="Low complexity" evidence="4">
    <location>
        <begin position="324"/>
        <end position="333"/>
    </location>
</feature>
<dbReference type="PANTHER" id="PTHR10343">
    <property type="entry name" value="5'-AMP-ACTIVATED PROTEIN KINASE , BETA SUBUNIT"/>
    <property type="match status" value="1"/>
</dbReference>
<evidence type="ECO:0000256" key="2">
    <source>
        <dbReference type="ARBA" id="ARBA00010926"/>
    </source>
</evidence>
<feature type="compositionally biased region" description="Basic and acidic residues" evidence="4">
    <location>
        <begin position="129"/>
        <end position="144"/>
    </location>
</feature>
<dbReference type="GeneID" id="28900209"/>
<feature type="compositionally biased region" description="Low complexity" evidence="4">
    <location>
        <begin position="148"/>
        <end position="157"/>
    </location>
</feature>
<dbReference type="SUPFAM" id="SSF160219">
    <property type="entry name" value="AMPKBI-like"/>
    <property type="match status" value="1"/>
</dbReference>
<dbReference type="AlphaFoldDB" id="A0A165GVY8"/>
<dbReference type="InterPro" id="IPR032640">
    <property type="entry name" value="AMPK1_CBM"/>
</dbReference>
<dbReference type="OrthoDB" id="531008at2759"/>
<dbReference type="GO" id="GO:0007165">
    <property type="term" value="P:signal transduction"/>
    <property type="evidence" value="ECO:0007669"/>
    <property type="project" value="UniProtKB-ARBA"/>
</dbReference>
<keyword evidence="3" id="KW-0963">Cytoplasm</keyword>
<dbReference type="STRING" id="1328760.A0A165GVY8"/>
<dbReference type="GO" id="GO:0031588">
    <property type="term" value="C:nucleotide-activated protein kinase complex"/>
    <property type="evidence" value="ECO:0007669"/>
    <property type="project" value="TreeGrafter"/>
</dbReference>
<dbReference type="GO" id="GO:0005737">
    <property type="term" value="C:cytoplasm"/>
    <property type="evidence" value="ECO:0007669"/>
    <property type="project" value="UniProtKB-SubCell"/>
</dbReference>
<comment type="similarity">
    <text evidence="2">Belongs to the 5'-AMP-activated protein kinase beta subunit family.</text>
</comment>
<dbReference type="CDD" id="cd02859">
    <property type="entry name" value="E_set_AMPKbeta_like_N"/>
    <property type="match status" value="1"/>
</dbReference>
<dbReference type="Pfam" id="PF16561">
    <property type="entry name" value="AMPK1_CBM"/>
    <property type="match status" value="1"/>
</dbReference>
<protein>
    <submittedName>
        <fullName evidence="6">Carbohydrate-binding module family 48 protein</fullName>
    </submittedName>
</protein>
<dbReference type="SUPFAM" id="SSF81296">
    <property type="entry name" value="E set domains"/>
    <property type="match status" value="1"/>
</dbReference>
<dbReference type="Gene3D" id="6.20.250.60">
    <property type="match status" value="1"/>
</dbReference>
<dbReference type="RefSeq" id="XP_018188220.1">
    <property type="nucleotide sequence ID" value="XM_018335072.1"/>
</dbReference>
<dbReference type="OMA" id="YYSASAH"/>
<feature type="compositionally biased region" description="Low complexity" evidence="4">
    <location>
        <begin position="18"/>
        <end position="29"/>
    </location>
</feature>
<dbReference type="InterPro" id="IPR037256">
    <property type="entry name" value="ASC_dom_sf"/>
</dbReference>
<proteinExistence type="inferred from homology"/>
<dbReference type="InterPro" id="IPR014756">
    <property type="entry name" value="Ig_E-set"/>
</dbReference>
<sequence>MGNNQSGPQRDRPAGGHPSSTASTPSTTAGHEPRRRDSIHKLSSSKATAAPPSESLTSATAHVPSRSRPLPHHTRHRSEASAIDKSRSRLPAERTLNDSSQQKSEAASARATPPSPSSKPMQVPGSNDGSRRTDSRREPPRLTEDQDSLPPSQISRPPRLPLPIEEELHTPGSPIISAEDLSSALDRDAIEGALPRRTSVLSSTTVDEDDIGDDLQNYPVDRAHSQAIPTLIEWKQGGDKVYVTGTFANWNRKFRLHKEPGKQSLSAVLQLPPGTHHLKFIVDGEMRTSDDLPTAVDYTNILVNYIELSAEDVLPPPASELQEQETQQQETPTAQPPKVPSTAPDVKAPDPSSGAISEAVPSEGPTPPPKKYTSEIPRFLLDLERPEDSPQYQRAAAAASSLPPPPSLPLFLGKSILNNTTPMKDDSSVLSMPNHTVLNHLATSSIKNNVLATSATTRYKRKYVSTILYKPTNDAGD</sequence>
<dbReference type="FunCoup" id="A0A165GVY8">
    <property type="interactions" value="404"/>
</dbReference>
<dbReference type="FunFam" id="2.60.40.10:FF:000562">
    <property type="entry name" value="Snf1 kinase complex beta-subunit Gal83"/>
    <property type="match status" value="1"/>
</dbReference>
<dbReference type="InterPro" id="IPR013783">
    <property type="entry name" value="Ig-like_fold"/>
</dbReference>
<dbReference type="SMART" id="SM01010">
    <property type="entry name" value="AMPKBI"/>
    <property type="match status" value="1"/>
</dbReference>
<evidence type="ECO:0000256" key="4">
    <source>
        <dbReference type="SAM" id="MobiDB-lite"/>
    </source>
</evidence>
<feature type="region of interest" description="Disordered" evidence="4">
    <location>
        <begin position="1"/>
        <end position="170"/>
    </location>
</feature>
<reference evidence="6 7" key="1">
    <citation type="journal article" date="2016" name="Fungal Biol.">
        <title>The genome of Xylona heveae provides a window into fungal endophytism.</title>
        <authorList>
            <person name="Gazis R."/>
            <person name="Kuo A."/>
            <person name="Riley R."/>
            <person name="LaButti K."/>
            <person name="Lipzen A."/>
            <person name="Lin J."/>
            <person name="Amirebrahimi M."/>
            <person name="Hesse C.N."/>
            <person name="Spatafora J.W."/>
            <person name="Henrissat B."/>
            <person name="Hainaut M."/>
            <person name="Grigoriev I.V."/>
            <person name="Hibbett D.S."/>
        </authorList>
    </citation>
    <scope>NUCLEOTIDE SEQUENCE [LARGE SCALE GENOMIC DNA]</scope>
    <source>
        <strain evidence="6 7">TC161</strain>
    </source>
</reference>
<feature type="compositionally biased region" description="Basic and acidic residues" evidence="4">
    <location>
        <begin position="77"/>
        <end position="96"/>
    </location>
</feature>
<dbReference type="InParanoid" id="A0A165GVY8"/>
<dbReference type="InterPro" id="IPR006828">
    <property type="entry name" value="ASC_dom"/>
</dbReference>
<keyword evidence="7" id="KW-1185">Reference proteome</keyword>
<dbReference type="EMBL" id="KV407458">
    <property type="protein sequence ID" value="KZF22665.1"/>
    <property type="molecule type" value="Genomic_DNA"/>
</dbReference>
<feature type="compositionally biased region" description="Basic and acidic residues" evidence="4">
    <location>
        <begin position="31"/>
        <end position="40"/>
    </location>
</feature>
<accession>A0A165GVY8</accession>
<dbReference type="PANTHER" id="PTHR10343:SF84">
    <property type="entry name" value="5'-AMP-ACTIVATED PROTEIN KINASE SUBUNIT BETA-1"/>
    <property type="match status" value="1"/>
</dbReference>
<dbReference type="Pfam" id="PF04739">
    <property type="entry name" value="AMPKBI"/>
    <property type="match status" value="1"/>
</dbReference>
<dbReference type="InterPro" id="IPR050827">
    <property type="entry name" value="CRP1_MDG1_kinase"/>
</dbReference>
<evidence type="ECO:0000313" key="7">
    <source>
        <dbReference type="Proteomes" id="UP000076632"/>
    </source>
</evidence>
<dbReference type="GO" id="GO:0005634">
    <property type="term" value="C:nucleus"/>
    <property type="evidence" value="ECO:0007669"/>
    <property type="project" value="TreeGrafter"/>
</dbReference>
<dbReference type="GO" id="GO:0019901">
    <property type="term" value="F:protein kinase binding"/>
    <property type="evidence" value="ECO:0007669"/>
    <property type="project" value="TreeGrafter"/>
</dbReference>
<feature type="region of interest" description="Disordered" evidence="4">
    <location>
        <begin position="318"/>
        <end position="373"/>
    </location>
</feature>
<name>A0A165GVY8_XYLHT</name>